<protein>
    <submittedName>
        <fullName evidence="1">Uncharacterized protein</fullName>
    </submittedName>
</protein>
<reference evidence="1" key="1">
    <citation type="submission" date="2014-09" db="EMBL/GenBank/DDBJ databases">
        <authorList>
            <person name="Magalhaes I.L.F."/>
            <person name="Oliveira U."/>
            <person name="Santos F.R."/>
            <person name="Vidigal T.H.D.A."/>
            <person name="Brescovit A.D."/>
            <person name="Santos A.J."/>
        </authorList>
    </citation>
    <scope>NUCLEOTIDE SEQUENCE</scope>
    <source>
        <tissue evidence="1">Shoot tissue taken approximately 20 cm above the soil surface</tissue>
    </source>
</reference>
<sequence length="30" mass="3568">MLYAETNKFCSVVWWCRQQTQPACFPTELS</sequence>
<name>A0A0A8XQJ1_ARUDO</name>
<proteinExistence type="predicted"/>
<dbReference type="EMBL" id="GBRH01282917">
    <property type="protein sequence ID" value="JAD14978.1"/>
    <property type="molecule type" value="Transcribed_RNA"/>
</dbReference>
<reference evidence="1" key="2">
    <citation type="journal article" date="2015" name="Data Brief">
        <title>Shoot transcriptome of the giant reed, Arundo donax.</title>
        <authorList>
            <person name="Barrero R.A."/>
            <person name="Guerrero F.D."/>
            <person name="Moolhuijzen P."/>
            <person name="Goolsby J.A."/>
            <person name="Tidwell J."/>
            <person name="Bellgard S.E."/>
            <person name="Bellgard M.I."/>
        </authorList>
    </citation>
    <scope>NUCLEOTIDE SEQUENCE</scope>
    <source>
        <tissue evidence="1">Shoot tissue taken approximately 20 cm above the soil surface</tissue>
    </source>
</reference>
<accession>A0A0A8XQJ1</accession>
<dbReference type="AlphaFoldDB" id="A0A0A8XQJ1"/>
<evidence type="ECO:0000313" key="1">
    <source>
        <dbReference type="EMBL" id="JAD14978.1"/>
    </source>
</evidence>
<organism evidence="1">
    <name type="scientific">Arundo donax</name>
    <name type="common">Giant reed</name>
    <name type="synonym">Donax arundinaceus</name>
    <dbReference type="NCBI Taxonomy" id="35708"/>
    <lineage>
        <taxon>Eukaryota</taxon>
        <taxon>Viridiplantae</taxon>
        <taxon>Streptophyta</taxon>
        <taxon>Embryophyta</taxon>
        <taxon>Tracheophyta</taxon>
        <taxon>Spermatophyta</taxon>
        <taxon>Magnoliopsida</taxon>
        <taxon>Liliopsida</taxon>
        <taxon>Poales</taxon>
        <taxon>Poaceae</taxon>
        <taxon>PACMAD clade</taxon>
        <taxon>Arundinoideae</taxon>
        <taxon>Arundineae</taxon>
        <taxon>Arundo</taxon>
    </lineage>
</organism>